<reference evidence="2 3" key="1">
    <citation type="submission" date="2018-08" db="EMBL/GenBank/DDBJ databases">
        <title>Draft genome of the lignicolous fungus Coniochaeta pulveracea.</title>
        <authorList>
            <person name="Borstlap C.J."/>
            <person name="De Witt R.N."/>
            <person name="Botha A."/>
            <person name="Volschenk H."/>
        </authorList>
    </citation>
    <scope>NUCLEOTIDE SEQUENCE [LARGE SCALE GENOMIC DNA]</scope>
    <source>
        <strain evidence="2 3">CAB683</strain>
    </source>
</reference>
<dbReference type="OrthoDB" id="5362630at2759"/>
<feature type="compositionally biased region" description="Polar residues" evidence="1">
    <location>
        <begin position="228"/>
        <end position="241"/>
    </location>
</feature>
<feature type="compositionally biased region" description="Basic and acidic residues" evidence="1">
    <location>
        <begin position="285"/>
        <end position="295"/>
    </location>
</feature>
<protein>
    <recommendedName>
        <fullName evidence="4">Zn(2)-C6 fungal-type domain-containing protein</fullName>
    </recommendedName>
</protein>
<dbReference type="AlphaFoldDB" id="A0A420Y067"/>
<evidence type="ECO:0000313" key="2">
    <source>
        <dbReference type="EMBL" id="RKU41334.1"/>
    </source>
</evidence>
<dbReference type="PANTHER" id="PTHR35392:SF3">
    <property type="entry name" value="ZN(2)-C6 FUNGAL-TYPE DOMAIN-CONTAINING PROTEIN"/>
    <property type="match status" value="1"/>
</dbReference>
<dbReference type="STRING" id="177199.A0A420Y067"/>
<feature type="region of interest" description="Disordered" evidence="1">
    <location>
        <begin position="228"/>
        <end position="295"/>
    </location>
</feature>
<organism evidence="2 3">
    <name type="scientific">Coniochaeta pulveracea</name>
    <dbReference type="NCBI Taxonomy" id="177199"/>
    <lineage>
        <taxon>Eukaryota</taxon>
        <taxon>Fungi</taxon>
        <taxon>Dikarya</taxon>
        <taxon>Ascomycota</taxon>
        <taxon>Pezizomycotina</taxon>
        <taxon>Sordariomycetes</taxon>
        <taxon>Sordariomycetidae</taxon>
        <taxon>Coniochaetales</taxon>
        <taxon>Coniochaetaceae</taxon>
        <taxon>Coniochaeta</taxon>
    </lineage>
</organism>
<dbReference type="Proteomes" id="UP000275385">
    <property type="component" value="Unassembled WGS sequence"/>
</dbReference>
<evidence type="ECO:0000256" key="1">
    <source>
        <dbReference type="SAM" id="MobiDB-lite"/>
    </source>
</evidence>
<accession>A0A420Y067</accession>
<gene>
    <name evidence="2" type="ORF">DL546_004041</name>
</gene>
<evidence type="ECO:0000313" key="3">
    <source>
        <dbReference type="Proteomes" id="UP000275385"/>
    </source>
</evidence>
<proteinExistence type="predicted"/>
<dbReference type="InterPro" id="IPR052973">
    <property type="entry name" value="Fungal_sec-metab_reg_TF"/>
</dbReference>
<keyword evidence="3" id="KW-1185">Reference proteome</keyword>
<comment type="caution">
    <text evidence="2">The sequence shown here is derived from an EMBL/GenBank/DDBJ whole genome shotgun (WGS) entry which is preliminary data.</text>
</comment>
<dbReference type="EMBL" id="QVQW01000077">
    <property type="protein sequence ID" value="RKU41334.1"/>
    <property type="molecule type" value="Genomic_DNA"/>
</dbReference>
<evidence type="ECO:0008006" key="4">
    <source>
        <dbReference type="Google" id="ProtNLM"/>
    </source>
</evidence>
<name>A0A420Y067_9PEZI</name>
<sequence>MADSSLSHLSLNISLTSAANHEPKLPVGSHAPLHPQTLTDHGSVHHVQEAAFHGHKWFHPATSPLGCNTLADVSLSPSTYIFPLTEPGPLSYQCQPLGASSLLPFGYHRHPPYCNPPSDANPHVDASPAIGSQTSNPTAYTTPTIPAAGAMFNHAEQDSCPGDQPHEAYAQVAHPGQVEPGHPDNMIYPADTGRTVLSDRELSHGPAYPGFPPQHFPSNLLPGNQSLAFPTPENGLQNSLCSEPARSGSDGGCLPEEVEEGSETDVTGRTDRELTANQPERKKRGPFDQDKREKVNKTRKRGACLVCKIQRNECTPNKEFPDDPDAPCMRCLRVSISTSKKVVYRVPCMRSTISQLVLHRPGGLGLTRRWEGAKAKDVGDWADDTIRTIHMFQGLSLRENPIIVKVRKFRPKEGDVLCKGTVHLEPYCLADVEQTAKYFDDYLKRNAVHACTNSCLDRLGICRSTGLEQAVKGSHHLVRDTYAMAVHHATKSLPAAIARASGAAKDGLEHEQRFLLQVIKFIYAIKHMSGSVEIIGEDKLNMEPTDNPDRKVWLPRMIVAQWDGIQNERILKNLTKNVLSRLDKYLTKKDQRAWFTIYLVVFIFLHEVSVASKDRLRWARENASLCSWSREARYGSGKLGRFVEHLQASTNILLAHWEYYKAGVDLQSFDWEARHELRQLDSLTQQQANFVRSSIATMQREDHRIPKKPEDDCWEHELYFISHMFSRHEKALETFNYLEP</sequence>
<dbReference type="PANTHER" id="PTHR35392">
    <property type="entry name" value="ZN(II)2CYS6 TRANSCRIPTION FACTOR (EUROFUNG)-RELATED-RELATED"/>
    <property type="match status" value="1"/>
</dbReference>